<keyword evidence="7 15" id="KW-0479">Metal-binding</keyword>
<evidence type="ECO:0000256" key="14">
    <source>
        <dbReference type="ARBA" id="ARBA00049255"/>
    </source>
</evidence>
<dbReference type="Proteomes" id="UP000628854">
    <property type="component" value="Unassembled WGS sequence"/>
</dbReference>
<dbReference type="InterPro" id="IPR036690">
    <property type="entry name" value="Fdx_antiC-bd_sf"/>
</dbReference>
<dbReference type="SUPFAM" id="SSF56037">
    <property type="entry name" value="PheT/TilS domain"/>
    <property type="match status" value="1"/>
</dbReference>
<keyword evidence="9 15" id="KW-0067">ATP-binding</keyword>
<feature type="binding site" evidence="15">
    <location>
        <position position="463"/>
    </location>
    <ligand>
        <name>Mg(2+)</name>
        <dbReference type="ChEBI" id="CHEBI:18420"/>
        <note>shared with alpha subunit</note>
    </ligand>
</feature>
<dbReference type="InterPro" id="IPR033714">
    <property type="entry name" value="tRNA_bind_bactPheRS"/>
</dbReference>
<comment type="similarity">
    <text evidence="2 15">Belongs to the phenylalanyl-tRNA synthetase beta subunit family. Type 1 subfamily.</text>
</comment>
<dbReference type="EC" id="6.1.1.20" evidence="15"/>
<name>A0ABQ1JSE7_9PROT</name>
<dbReference type="PANTHER" id="PTHR10947">
    <property type="entry name" value="PHENYLALANYL-TRNA SYNTHETASE BETA CHAIN AND LEUCINE-RICH REPEAT-CONTAINING PROTEIN 47"/>
    <property type="match status" value="1"/>
</dbReference>
<comment type="catalytic activity">
    <reaction evidence="14 15">
        <text>tRNA(Phe) + L-phenylalanine + ATP = L-phenylalanyl-tRNA(Phe) + AMP + diphosphate + H(+)</text>
        <dbReference type="Rhea" id="RHEA:19413"/>
        <dbReference type="Rhea" id="RHEA-COMP:9668"/>
        <dbReference type="Rhea" id="RHEA-COMP:9699"/>
        <dbReference type="ChEBI" id="CHEBI:15378"/>
        <dbReference type="ChEBI" id="CHEBI:30616"/>
        <dbReference type="ChEBI" id="CHEBI:33019"/>
        <dbReference type="ChEBI" id="CHEBI:58095"/>
        <dbReference type="ChEBI" id="CHEBI:78442"/>
        <dbReference type="ChEBI" id="CHEBI:78531"/>
        <dbReference type="ChEBI" id="CHEBI:456215"/>
        <dbReference type="EC" id="6.1.1.20"/>
    </reaction>
</comment>
<evidence type="ECO:0000256" key="16">
    <source>
        <dbReference type="PROSITE-ProRule" id="PRU00209"/>
    </source>
</evidence>
<evidence type="ECO:0000256" key="7">
    <source>
        <dbReference type="ARBA" id="ARBA00022723"/>
    </source>
</evidence>
<dbReference type="InterPro" id="IPR045060">
    <property type="entry name" value="Phe-tRNA-ligase_IIc_bsu"/>
</dbReference>
<dbReference type="Gene3D" id="3.30.70.380">
    <property type="entry name" value="Ferrodoxin-fold anticodon-binding domain"/>
    <property type="match status" value="1"/>
</dbReference>
<organism evidence="20 21">
    <name type="scientific">Henriciella pelagia</name>
    <dbReference type="NCBI Taxonomy" id="1977912"/>
    <lineage>
        <taxon>Bacteria</taxon>
        <taxon>Pseudomonadati</taxon>
        <taxon>Pseudomonadota</taxon>
        <taxon>Alphaproteobacteria</taxon>
        <taxon>Hyphomonadales</taxon>
        <taxon>Hyphomonadaceae</taxon>
        <taxon>Henriciella</taxon>
    </lineage>
</organism>
<proteinExistence type="inferred from homology"/>
<evidence type="ECO:0000256" key="5">
    <source>
        <dbReference type="ARBA" id="ARBA00022555"/>
    </source>
</evidence>
<dbReference type="CDD" id="cd02796">
    <property type="entry name" value="tRNA_bind_bactPheRS"/>
    <property type="match status" value="1"/>
</dbReference>
<dbReference type="PROSITE" id="PS51447">
    <property type="entry name" value="FDX_ACB"/>
    <property type="match status" value="1"/>
</dbReference>
<evidence type="ECO:0000313" key="20">
    <source>
        <dbReference type="EMBL" id="GGB76098.1"/>
    </source>
</evidence>
<dbReference type="SMART" id="SM00896">
    <property type="entry name" value="FDX-ACB"/>
    <property type="match status" value="1"/>
</dbReference>
<dbReference type="PROSITE" id="PS50886">
    <property type="entry name" value="TRBD"/>
    <property type="match status" value="1"/>
</dbReference>
<dbReference type="SUPFAM" id="SSF55681">
    <property type="entry name" value="Class II aaRS and biotin synthetases"/>
    <property type="match status" value="1"/>
</dbReference>
<evidence type="ECO:0000256" key="12">
    <source>
        <dbReference type="ARBA" id="ARBA00022917"/>
    </source>
</evidence>
<dbReference type="Gene3D" id="2.40.50.140">
    <property type="entry name" value="Nucleic acid-binding proteins"/>
    <property type="match status" value="1"/>
</dbReference>
<dbReference type="InterPro" id="IPR020825">
    <property type="entry name" value="Phe-tRNA_synthase-like_B3/B4"/>
</dbReference>
<gene>
    <name evidence="15 20" type="primary">pheT</name>
    <name evidence="20" type="ORF">GCM10011503_26060</name>
</gene>
<dbReference type="Gene3D" id="3.50.40.10">
    <property type="entry name" value="Phenylalanyl-trna Synthetase, Chain B, domain 3"/>
    <property type="match status" value="1"/>
</dbReference>
<keyword evidence="11 16" id="KW-0694">RNA-binding</keyword>
<comment type="caution">
    <text evidence="20">The sequence shown here is derived from an EMBL/GenBank/DDBJ whole genome shotgun (WGS) entry which is preliminary data.</text>
</comment>
<feature type="domain" description="TRNA-binding" evidence="17">
    <location>
        <begin position="39"/>
        <end position="150"/>
    </location>
</feature>
<evidence type="ECO:0000259" key="18">
    <source>
        <dbReference type="PROSITE" id="PS51447"/>
    </source>
</evidence>
<feature type="binding site" evidence="15">
    <location>
        <position position="459"/>
    </location>
    <ligand>
        <name>Mg(2+)</name>
        <dbReference type="ChEBI" id="CHEBI:18420"/>
        <note>shared with alpha subunit</note>
    </ligand>
</feature>
<dbReference type="SUPFAM" id="SSF54991">
    <property type="entry name" value="Anticodon-binding domain of PheRS"/>
    <property type="match status" value="1"/>
</dbReference>
<dbReference type="EMBL" id="BMKF01000002">
    <property type="protein sequence ID" value="GGB76098.1"/>
    <property type="molecule type" value="Genomic_DNA"/>
</dbReference>
<comment type="subunit">
    <text evidence="3 15">Tetramer of two alpha and two beta subunits.</text>
</comment>
<dbReference type="Pfam" id="PF03483">
    <property type="entry name" value="B3_4"/>
    <property type="match status" value="1"/>
</dbReference>
<dbReference type="PROSITE" id="PS51483">
    <property type="entry name" value="B5"/>
    <property type="match status" value="1"/>
</dbReference>
<dbReference type="InterPro" id="IPR005146">
    <property type="entry name" value="B3/B4_tRNA-bd"/>
</dbReference>
<evidence type="ECO:0000256" key="8">
    <source>
        <dbReference type="ARBA" id="ARBA00022741"/>
    </source>
</evidence>
<dbReference type="InterPro" id="IPR002547">
    <property type="entry name" value="tRNA-bd_dom"/>
</dbReference>
<comment type="cofactor">
    <cofactor evidence="15">
        <name>Mg(2+)</name>
        <dbReference type="ChEBI" id="CHEBI:18420"/>
    </cofactor>
    <text evidence="15">Binds 2 magnesium ions per tetramer.</text>
</comment>
<keyword evidence="8 15" id="KW-0547">Nucleotide-binding</keyword>
<dbReference type="SMART" id="SM00873">
    <property type="entry name" value="B3_4"/>
    <property type="match status" value="1"/>
</dbReference>
<evidence type="ECO:0000256" key="10">
    <source>
        <dbReference type="ARBA" id="ARBA00022842"/>
    </source>
</evidence>
<evidence type="ECO:0000256" key="2">
    <source>
        <dbReference type="ARBA" id="ARBA00008653"/>
    </source>
</evidence>
<dbReference type="InterPro" id="IPR041616">
    <property type="entry name" value="PheRS_beta_core"/>
</dbReference>
<evidence type="ECO:0000256" key="3">
    <source>
        <dbReference type="ARBA" id="ARBA00011209"/>
    </source>
</evidence>
<evidence type="ECO:0000259" key="19">
    <source>
        <dbReference type="PROSITE" id="PS51483"/>
    </source>
</evidence>
<dbReference type="InterPro" id="IPR005147">
    <property type="entry name" value="tRNA_synthase_B5-dom"/>
</dbReference>
<dbReference type="InterPro" id="IPR005121">
    <property type="entry name" value="Fdx_antiC-bd"/>
</dbReference>
<keyword evidence="10 15" id="KW-0460">Magnesium</keyword>
<keyword evidence="12 15" id="KW-0648">Protein biosynthesis</keyword>
<dbReference type="Pfam" id="PF03147">
    <property type="entry name" value="FDX-ACB"/>
    <property type="match status" value="1"/>
</dbReference>
<dbReference type="Pfam" id="PF03484">
    <property type="entry name" value="B5"/>
    <property type="match status" value="1"/>
</dbReference>
<dbReference type="SUPFAM" id="SSF46955">
    <property type="entry name" value="Putative DNA-binding domain"/>
    <property type="match status" value="1"/>
</dbReference>
<keyword evidence="6 15" id="KW-0436">Ligase</keyword>
<sequence length="798" mass="85630">MKFTLSWLQDYLATKAPLEDILAVMLKAGLEVEHVEDPAEKLAAFTIAKVKKAEPHPDADRLRVCTVDTRDGEKQIVCGAPNARAGMTAIYAPLGTWIPGLAFALDKKPRKIRGIESHGMLCSTKELEAGEDHDGIADLDGDWKVGTPAAEALGLTDPIIDFEVTPNRPDWLGVQGIARDLAAAGAGRFLENPIKKVEGAYPCPVDIRLEAPEACPVFAGALVRGVKNGPSPEWLQQRLKAVGITPKSLLVDITNYISYDRARPLHVYDAKKLQGAVVARLGRAGEKLEALDGKTYDLTEDMCVIADDSGAIGLGGVMGGESTAVSAGTTDVFIESAWFDPLRTARTGRTTGIISDARYRFERGVDPASCVDGLNFALALIREYGGGEISSATIAGTAPADNKRVSFDRRDVARLTGLDVKPAELKRMIKELGFTLEDAGEAWYLNVPSWRFDIEQSADIVEEVARLVGYDALPTTSLPAPIGGRKVVVTPSQARLRTARRVMASRGFLEAVTWSFMLKEHAALFGGGSDALTISNPVASELNQMRPSILANLAVAAQKGFDRGEREMRLFEAGPVYPGDGPKDQRNVVAAVVRPVAERHWSGAIAPYDAIAAKADLFALLAELDQPPERFQVDAPRQSHWHPGQAACLKLGPKVTVAHFGALHPRVLKALDVDGPVYGFEVNLNALPLMKARATKTKSVLERSDLTPIRRDFAFVVDEGVPAGDIVRHAGSADKKLISGVSVFDVYQGTGIEPGKKSVAIEVTIQPAGETLTDKDIEAIADRIVASVSKGTGGVLRG</sequence>
<feature type="domain" description="FDX-ACB" evidence="18">
    <location>
        <begin position="704"/>
        <end position="797"/>
    </location>
</feature>
<evidence type="ECO:0000256" key="11">
    <source>
        <dbReference type="ARBA" id="ARBA00022884"/>
    </source>
</evidence>
<dbReference type="NCBIfam" id="NF045760">
    <property type="entry name" value="YtpR"/>
    <property type="match status" value="1"/>
</dbReference>
<dbReference type="PANTHER" id="PTHR10947:SF0">
    <property type="entry name" value="PHENYLALANINE--TRNA LIGASE BETA SUBUNIT"/>
    <property type="match status" value="1"/>
</dbReference>
<keyword evidence="13 15" id="KW-0030">Aminoacyl-tRNA synthetase</keyword>
<dbReference type="InterPro" id="IPR004532">
    <property type="entry name" value="Phe-tRNA-ligase_IIc_bsu_bact"/>
</dbReference>
<feature type="domain" description="B5" evidence="19">
    <location>
        <begin position="400"/>
        <end position="475"/>
    </location>
</feature>
<dbReference type="CDD" id="cd00769">
    <property type="entry name" value="PheRS_beta_core"/>
    <property type="match status" value="1"/>
</dbReference>
<dbReference type="SMART" id="SM00874">
    <property type="entry name" value="B5"/>
    <property type="match status" value="1"/>
</dbReference>
<evidence type="ECO:0000259" key="17">
    <source>
        <dbReference type="PROSITE" id="PS50886"/>
    </source>
</evidence>
<dbReference type="NCBIfam" id="TIGR00472">
    <property type="entry name" value="pheT_bact"/>
    <property type="match status" value="1"/>
</dbReference>
<feature type="binding site" evidence="15">
    <location>
        <position position="462"/>
    </location>
    <ligand>
        <name>Mg(2+)</name>
        <dbReference type="ChEBI" id="CHEBI:18420"/>
        <note>shared with alpha subunit</note>
    </ligand>
</feature>
<evidence type="ECO:0000256" key="1">
    <source>
        <dbReference type="ARBA" id="ARBA00004496"/>
    </source>
</evidence>
<keyword evidence="4 15" id="KW-0963">Cytoplasm</keyword>
<accession>A0ABQ1JSE7</accession>
<evidence type="ECO:0000256" key="13">
    <source>
        <dbReference type="ARBA" id="ARBA00023146"/>
    </source>
</evidence>
<dbReference type="Pfam" id="PF01588">
    <property type="entry name" value="tRNA_bind"/>
    <property type="match status" value="1"/>
</dbReference>
<dbReference type="HAMAP" id="MF_00283">
    <property type="entry name" value="Phe_tRNA_synth_beta1"/>
    <property type="match status" value="1"/>
</dbReference>
<keyword evidence="21" id="KW-1185">Reference proteome</keyword>
<dbReference type="Gene3D" id="3.30.56.10">
    <property type="match status" value="2"/>
</dbReference>
<dbReference type="GO" id="GO:0016874">
    <property type="term" value="F:ligase activity"/>
    <property type="evidence" value="ECO:0007669"/>
    <property type="project" value="UniProtKB-KW"/>
</dbReference>
<dbReference type="InterPro" id="IPR009061">
    <property type="entry name" value="DNA-bd_dom_put_sf"/>
</dbReference>
<reference evidence="21" key="1">
    <citation type="journal article" date="2019" name="Int. J. Syst. Evol. Microbiol.">
        <title>The Global Catalogue of Microorganisms (GCM) 10K type strain sequencing project: providing services to taxonomists for standard genome sequencing and annotation.</title>
        <authorList>
            <consortium name="The Broad Institute Genomics Platform"/>
            <consortium name="The Broad Institute Genome Sequencing Center for Infectious Disease"/>
            <person name="Wu L."/>
            <person name="Ma J."/>
        </authorList>
    </citation>
    <scope>NUCLEOTIDE SEQUENCE [LARGE SCALE GENOMIC DNA]</scope>
    <source>
        <strain evidence="21">CGMCC 1.15928</strain>
    </source>
</reference>
<protein>
    <recommendedName>
        <fullName evidence="15">Phenylalanine--tRNA ligase beta subunit</fullName>
        <ecNumber evidence="15">6.1.1.20</ecNumber>
    </recommendedName>
    <alternativeName>
        <fullName evidence="15">Phenylalanyl-tRNA synthetase beta subunit</fullName>
        <shortName evidence="15">PheRS</shortName>
    </alternativeName>
</protein>
<evidence type="ECO:0000256" key="15">
    <source>
        <dbReference type="HAMAP-Rule" id="MF_00283"/>
    </source>
</evidence>
<comment type="subcellular location">
    <subcellularLocation>
        <location evidence="1 15">Cytoplasm</location>
    </subcellularLocation>
</comment>
<dbReference type="InterPro" id="IPR012340">
    <property type="entry name" value="NA-bd_OB-fold"/>
</dbReference>
<evidence type="ECO:0000313" key="21">
    <source>
        <dbReference type="Proteomes" id="UP000628854"/>
    </source>
</evidence>
<evidence type="ECO:0000256" key="6">
    <source>
        <dbReference type="ARBA" id="ARBA00022598"/>
    </source>
</evidence>
<dbReference type="RefSeq" id="WP_084391698.1">
    <property type="nucleotide sequence ID" value="NZ_BMKF01000002.1"/>
</dbReference>
<dbReference type="Gene3D" id="3.30.930.10">
    <property type="entry name" value="Bira Bifunctional Protein, Domain 2"/>
    <property type="match status" value="1"/>
</dbReference>
<dbReference type="Pfam" id="PF17759">
    <property type="entry name" value="tRNA_synthFbeta"/>
    <property type="match status" value="1"/>
</dbReference>
<evidence type="ECO:0000256" key="4">
    <source>
        <dbReference type="ARBA" id="ARBA00022490"/>
    </source>
</evidence>
<keyword evidence="5 16" id="KW-0820">tRNA-binding</keyword>
<dbReference type="InterPro" id="IPR045864">
    <property type="entry name" value="aa-tRNA-synth_II/BPL/LPL"/>
</dbReference>
<evidence type="ECO:0000256" key="9">
    <source>
        <dbReference type="ARBA" id="ARBA00022840"/>
    </source>
</evidence>
<feature type="binding site" evidence="15">
    <location>
        <position position="453"/>
    </location>
    <ligand>
        <name>Mg(2+)</name>
        <dbReference type="ChEBI" id="CHEBI:18420"/>
        <note>shared with alpha subunit</note>
    </ligand>
</feature>
<dbReference type="SUPFAM" id="SSF50249">
    <property type="entry name" value="Nucleic acid-binding proteins"/>
    <property type="match status" value="1"/>
</dbReference>